<organism evidence="1 2">
    <name type="scientific">Prevotella disiens FB035-09AN</name>
    <dbReference type="NCBI Taxonomy" id="866771"/>
    <lineage>
        <taxon>Bacteria</taxon>
        <taxon>Pseudomonadati</taxon>
        <taxon>Bacteroidota</taxon>
        <taxon>Bacteroidia</taxon>
        <taxon>Bacteroidales</taxon>
        <taxon>Prevotellaceae</taxon>
        <taxon>Prevotella</taxon>
    </lineage>
</organism>
<dbReference type="AlphaFoldDB" id="E1KQ74"/>
<evidence type="ECO:0000313" key="2">
    <source>
        <dbReference type="Proteomes" id="UP000003610"/>
    </source>
</evidence>
<evidence type="ECO:0000313" key="1">
    <source>
        <dbReference type="EMBL" id="EFL46418.1"/>
    </source>
</evidence>
<dbReference type="STRING" id="866771.HMPREF9296_0938"/>
<name>E1KQ74_9BACT</name>
<proteinExistence type="predicted"/>
<comment type="caution">
    <text evidence="1">The sequence shown here is derived from an EMBL/GenBank/DDBJ whole genome shotgun (WGS) entry which is preliminary data.</text>
</comment>
<dbReference type="EMBL" id="AEDO01000027">
    <property type="protein sequence ID" value="EFL46418.1"/>
    <property type="molecule type" value="Genomic_DNA"/>
</dbReference>
<reference evidence="1 2" key="1">
    <citation type="submission" date="2010-08" db="EMBL/GenBank/DDBJ databases">
        <authorList>
            <person name="Durkin A.S."/>
            <person name="Madupu R."/>
            <person name="Torralba M."/>
            <person name="Gillis M."/>
            <person name="Methe B."/>
            <person name="Sutton G."/>
            <person name="Nelson K.E."/>
        </authorList>
    </citation>
    <scope>NUCLEOTIDE SEQUENCE [LARGE SCALE GENOMIC DNA]</scope>
    <source>
        <strain evidence="1 2">FB035-09AN</strain>
    </source>
</reference>
<sequence length="38" mass="4705">MNKNTMFFLIYYIRFYIKLKYKIGSFELQNLLFCGSKQ</sequence>
<accession>E1KQ74</accession>
<dbReference type="Proteomes" id="UP000003610">
    <property type="component" value="Unassembled WGS sequence"/>
</dbReference>
<protein>
    <submittedName>
        <fullName evidence="1">Uncharacterized protein</fullName>
    </submittedName>
</protein>
<gene>
    <name evidence="1" type="ORF">HMPREF9296_0938</name>
</gene>